<dbReference type="InterPro" id="IPR018247">
    <property type="entry name" value="EF_Hand_1_Ca_BS"/>
</dbReference>
<proteinExistence type="predicted"/>
<feature type="compositionally biased region" description="Basic and acidic residues" evidence="1">
    <location>
        <begin position="74"/>
        <end position="84"/>
    </location>
</feature>
<dbReference type="AlphaFoldDB" id="K5E7J1"/>
<evidence type="ECO:0000313" key="4">
    <source>
        <dbReference type="Proteomes" id="UP000007993"/>
    </source>
</evidence>
<protein>
    <recommendedName>
        <fullName evidence="2">EF-hand domain-containing protein</fullName>
    </recommendedName>
</protein>
<dbReference type="PATRIC" id="fig|993517.3.peg.3185"/>
<gene>
    <name evidence="3" type="ORF">RBSH_02940</name>
</gene>
<evidence type="ECO:0000313" key="3">
    <source>
        <dbReference type="EMBL" id="EKK01736.1"/>
    </source>
</evidence>
<evidence type="ECO:0000256" key="1">
    <source>
        <dbReference type="SAM" id="MobiDB-lite"/>
    </source>
</evidence>
<dbReference type="PROSITE" id="PS50222">
    <property type="entry name" value="EF_HAND_2"/>
    <property type="match status" value="1"/>
</dbReference>
<dbReference type="InterPro" id="IPR011992">
    <property type="entry name" value="EF-hand-dom_pair"/>
</dbReference>
<dbReference type="EMBL" id="AMCW01000083">
    <property type="protein sequence ID" value="EKK01736.1"/>
    <property type="molecule type" value="Genomic_DNA"/>
</dbReference>
<dbReference type="PROSITE" id="PS00018">
    <property type="entry name" value="EF_HAND_1"/>
    <property type="match status" value="1"/>
</dbReference>
<organism evidence="3 4">
    <name type="scientific">Rhodopirellula baltica SH28</name>
    <dbReference type="NCBI Taxonomy" id="993517"/>
    <lineage>
        <taxon>Bacteria</taxon>
        <taxon>Pseudomonadati</taxon>
        <taxon>Planctomycetota</taxon>
        <taxon>Planctomycetia</taxon>
        <taxon>Pirellulales</taxon>
        <taxon>Pirellulaceae</taxon>
        <taxon>Rhodopirellula</taxon>
    </lineage>
</organism>
<accession>K5E7J1</accession>
<dbReference type="InterPro" id="IPR002048">
    <property type="entry name" value="EF_hand_dom"/>
</dbReference>
<dbReference type="GO" id="GO:0005509">
    <property type="term" value="F:calcium ion binding"/>
    <property type="evidence" value="ECO:0007669"/>
    <property type="project" value="InterPro"/>
</dbReference>
<dbReference type="SUPFAM" id="SSF47473">
    <property type="entry name" value="EF-hand"/>
    <property type="match status" value="1"/>
</dbReference>
<evidence type="ECO:0000259" key="2">
    <source>
        <dbReference type="PROSITE" id="PS50222"/>
    </source>
</evidence>
<sequence length="108" mass="10847">MGAGGGPGGMNPAEMATRWIEKHDKNGDGALNARELAAAFTAMRSNRGQGGQAGQRGGGRPGMGAGQGQQGKRQFGDGKLDARFQGRGPAGDIAGMAGGEKPKRPAAE</sequence>
<reference evidence="3 4" key="1">
    <citation type="journal article" date="2013" name="Mar. Genomics">
        <title>Expression of sulfatases in Rhodopirellula baltica and the diversity of sulfatases in the genus Rhodopirellula.</title>
        <authorList>
            <person name="Wegner C.E."/>
            <person name="Richter-Heitmann T."/>
            <person name="Klindworth A."/>
            <person name="Klockow C."/>
            <person name="Richter M."/>
            <person name="Achstetter T."/>
            <person name="Glockner F.O."/>
            <person name="Harder J."/>
        </authorList>
    </citation>
    <scope>NUCLEOTIDE SEQUENCE [LARGE SCALE GENOMIC DNA]</scope>
    <source>
        <strain evidence="3 4">SH28</strain>
    </source>
</reference>
<feature type="compositionally biased region" description="Gly residues" evidence="1">
    <location>
        <begin position="48"/>
        <end position="69"/>
    </location>
</feature>
<dbReference type="Proteomes" id="UP000007993">
    <property type="component" value="Unassembled WGS sequence"/>
</dbReference>
<feature type="domain" description="EF-hand" evidence="2">
    <location>
        <begin position="11"/>
        <end position="46"/>
    </location>
</feature>
<name>K5E7J1_RHOBT</name>
<feature type="region of interest" description="Disordered" evidence="1">
    <location>
        <begin position="40"/>
        <end position="108"/>
    </location>
</feature>
<comment type="caution">
    <text evidence="3">The sequence shown here is derived from an EMBL/GenBank/DDBJ whole genome shotgun (WGS) entry which is preliminary data.</text>
</comment>